<name>A0A553UU09_9DEIO</name>
<dbReference type="AlphaFoldDB" id="A0A553UU09"/>
<reference evidence="2 3" key="1">
    <citation type="submission" date="2019-07" db="EMBL/GenBank/DDBJ databases">
        <title>Deinococcus detaillus sp. nov., isolated from humus soil in Antarctica.</title>
        <authorList>
            <person name="Zhang K."/>
        </authorList>
    </citation>
    <scope>NUCLEOTIDE SEQUENCE [LARGE SCALE GENOMIC DNA]</scope>
    <source>
        <strain evidence="2 3">H1</strain>
    </source>
</reference>
<evidence type="ECO:0000313" key="3">
    <source>
        <dbReference type="Proteomes" id="UP000316092"/>
    </source>
</evidence>
<accession>A0A553UU09</accession>
<sequence length="308" mass="32705">MNSALPAWPLSAALLRLSVTLGVLFLLGVGFVFSLKPVDLKQLEAQISRVEQPLGAAERLSLTLAPDLSQTLMLSGSDAPGLSAELSASREGDLKLSAAPLLNRLPSDRLPNSAQTPQKEVALTLSRTWRDWPLLIQLGGQNGLAGHLKVKVPKDVPLRLNVQQPADQTSLDLQRLKLERLTFSSARGQWNVTLPESGQPDLTFKTEDGVLTLILPEGTAQSTLSAASVSGQTVLRVPLTARADLTVKQLGGATINLPPSFRELDSAGSGRDSARVRHYLQEGQPDGPQLTATLSLTGGSLTVKGVSP</sequence>
<proteinExistence type="predicted"/>
<keyword evidence="1" id="KW-1133">Transmembrane helix</keyword>
<organism evidence="2 3">
    <name type="scientific">Deinococcus detaillensis</name>
    <dbReference type="NCBI Taxonomy" id="2592048"/>
    <lineage>
        <taxon>Bacteria</taxon>
        <taxon>Thermotogati</taxon>
        <taxon>Deinococcota</taxon>
        <taxon>Deinococci</taxon>
        <taxon>Deinococcales</taxon>
        <taxon>Deinococcaceae</taxon>
        <taxon>Deinococcus</taxon>
    </lineage>
</organism>
<evidence type="ECO:0008006" key="4">
    <source>
        <dbReference type="Google" id="ProtNLM"/>
    </source>
</evidence>
<protein>
    <recommendedName>
        <fullName evidence="4">DUF2154 domain-containing protein</fullName>
    </recommendedName>
</protein>
<dbReference type="OrthoDB" id="61781at2"/>
<feature type="transmembrane region" description="Helical" evidence="1">
    <location>
        <begin position="12"/>
        <end position="33"/>
    </location>
</feature>
<dbReference type="EMBL" id="VKDB01000013">
    <property type="protein sequence ID" value="TSA83698.1"/>
    <property type="molecule type" value="Genomic_DNA"/>
</dbReference>
<keyword evidence="1" id="KW-0472">Membrane</keyword>
<evidence type="ECO:0000256" key="1">
    <source>
        <dbReference type="SAM" id="Phobius"/>
    </source>
</evidence>
<dbReference type="Proteomes" id="UP000316092">
    <property type="component" value="Unassembled WGS sequence"/>
</dbReference>
<keyword evidence="3" id="KW-1185">Reference proteome</keyword>
<gene>
    <name evidence="2" type="ORF">FNU79_11865</name>
</gene>
<dbReference type="RefSeq" id="WP_143721049.1">
    <property type="nucleotide sequence ID" value="NZ_VKDB01000013.1"/>
</dbReference>
<evidence type="ECO:0000313" key="2">
    <source>
        <dbReference type="EMBL" id="TSA83698.1"/>
    </source>
</evidence>
<comment type="caution">
    <text evidence="2">The sequence shown here is derived from an EMBL/GenBank/DDBJ whole genome shotgun (WGS) entry which is preliminary data.</text>
</comment>
<keyword evidence="1" id="KW-0812">Transmembrane</keyword>